<proteinExistence type="predicted"/>
<sequence length="448" mass="51279">MCSLDDRLKLALKLCQVCRTWCNIARSTPQLWTGISFYTFAGKRHPEQHLAFLKEQISRSKSLPLVVRCGNYVEAWDQEALPTEDIELPQVLAGMLDRCRVLYFFREYYFLDSVLSDMKETNVDPVDGEEKVEEKILGALREMTAQELPASTCIETIGRSPGLRSFVVQALLKDENGIKIPRKVIKHDNLEDLRLMKNIGIWNFNAVQKVLSRLELPRLREAFIQLECNFKVDRIVAFFARSSPLLTRLTLTFQCDGDPNTIALFREISNHLPCLVELSLIFRRRGSYTDTQDSVIGFISDSGRPRKDKTFYLPPLPLLQSLTYIIRTHDDDSDNDPDSSDEDEDVEIWEGWKFVPALFPVRLANGDPPSLRPLGEFSTDDTLEPSEEDLKSLILAYHAEIDFCELNEELEELAKDYFVNPATGSAFWGSDYVKYDDSEDDTSSEMSL</sequence>
<dbReference type="AlphaFoldDB" id="A0A8H4QUW6"/>
<evidence type="ECO:0000313" key="1">
    <source>
        <dbReference type="EMBL" id="KAF4617633.1"/>
    </source>
</evidence>
<reference evidence="1 2" key="1">
    <citation type="submission" date="2019-12" db="EMBL/GenBank/DDBJ databases">
        <authorList>
            <person name="Floudas D."/>
            <person name="Bentzer J."/>
            <person name="Ahren D."/>
            <person name="Johansson T."/>
            <person name="Persson P."/>
            <person name="Tunlid A."/>
        </authorList>
    </citation>
    <scope>NUCLEOTIDE SEQUENCE [LARGE SCALE GENOMIC DNA]</scope>
    <source>
        <strain evidence="1 2">CBS 102.39</strain>
    </source>
</reference>
<gene>
    <name evidence="1" type="ORF">D9613_006225</name>
</gene>
<comment type="caution">
    <text evidence="1">The sequence shown here is derived from an EMBL/GenBank/DDBJ whole genome shotgun (WGS) entry which is preliminary data.</text>
</comment>
<evidence type="ECO:0008006" key="3">
    <source>
        <dbReference type="Google" id="ProtNLM"/>
    </source>
</evidence>
<organism evidence="1 2">
    <name type="scientific">Agrocybe pediades</name>
    <dbReference type="NCBI Taxonomy" id="84607"/>
    <lineage>
        <taxon>Eukaryota</taxon>
        <taxon>Fungi</taxon>
        <taxon>Dikarya</taxon>
        <taxon>Basidiomycota</taxon>
        <taxon>Agaricomycotina</taxon>
        <taxon>Agaricomycetes</taxon>
        <taxon>Agaricomycetidae</taxon>
        <taxon>Agaricales</taxon>
        <taxon>Agaricineae</taxon>
        <taxon>Strophariaceae</taxon>
        <taxon>Agrocybe</taxon>
    </lineage>
</organism>
<protein>
    <recommendedName>
        <fullName evidence="3">F-box domain-containing protein</fullName>
    </recommendedName>
</protein>
<name>A0A8H4QUW6_9AGAR</name>
<keyword evidence="2" id="KW-1185">Reference proteome</keyword>
<dbReference type="InterPro" id="IPR036047">
    <property type="entry name" value="F-box-like_dom_sf"/>
</dbReference>
<evidence type="ECO:0000313" key="2">
    <source>
        <dbReference type="Proteomes" id="UP000521872"/>
    </source>
</evidence>
<accession>A0A8H4QUW6</accession>
<dbReference type="Proteomes" id="UP000521872">
    <property type="component" value="Unassembled WGS sequence"/>
</dbReference>
<dbReference type="SUPFAM" id="SSF81383">
    <property type="entry name" value="F-box domain"/>
    <property type="match status" value="1"/>
</dbReference>
<dbReference type="EMBL" id="JAACJL010000030">
    <property type="protein sequence ID" value="KAF4617633.1"/>
    <property type="molecule type" value="Genomic_DNA"/>
</dbReference>